<organism evidence="1 2">
    <name type="scientific">Austropuccinia psidii MF-1</name>
    <dbReference type="NCBI Taxonomy" id="1389203"/>
    <lineage>
        <taxon>Eukaryota</taxon>
        <taxon>Fungi</taxon>
        <taxon>Dikarya</taxon>
        <taxon>Basidiomycota</taxon>
        <taxon>Pucciniomycotina</taxon>
        <taxon>Pucciniomycetes</taxon>
        <taxon>Pucciniales</taxon>
        <taxon>Sphaerophragmiaceae</taxon>
        <taxon>Austropuccinia</taxon>
    </lineage>
</organism>
<dbReference type="AlphaFoldDB" id="A0A9Q3QDH2"/>
<evidence type="ECO:0000313" key="1">
    <source>
        <dbReference type="EMBL" id="MBW0592012.1"/>
    </source>
</evidence>
<accession>A0A9Q3QDH2</accession>
<reference evidence="1" key="1">
    <citation type="submission" date="2021-03" db="EMBL/GenBank/DDBJ databases">
        <title>Draft genome sequence of rust myrtle Austropuccinia psidii MF-1, a brazilian biotype.</title>
        <authorList>
            <person name="Quecine M.C."/>
            <person name="Pachon D.M.R."/>
            <person name="Bonatelli M.L."/>
            <person name="Correr F.H."/>
            <person name="Franceschini L.M."/>
            <person name="Leite T.F."/>
            <person name="Margarido G.R.A."/>
            <person name="Almeida C.A."/>
            <person name="Ferrarezi J.A."/>
            <person name="Labate C.A."/>
        </authorList>
    </citation>
    <scope>NUCLEOTIDE SEQUENCE</scope>
    <source>
        <strain evidence="1">MF-1</strain>
    </source>
</reference>
<dbReference type="Proteomes" id="UP000765509">
    <property type="component" value="Unassembled WGS sequence"/>
</dbReference>
<protein>
    <submittedName>
        <fullName evidence="1">Uncharacterized protein</fullName>
    </submittedName>
</protein>
<keyword evidence="2" id="KW-1185">Reference proteome</keyword>
<dbReference type="EMBL" id="AVOT02146058">
    <property type="protein sequence ID" value="MBW0592012.1"/>
    <property type="molecule type" value="Genomic_DNA"/>
</dbReference>
<proteinExistence type="predicted"/>
<name>A0A9Q3QDH2_9BASI</name>
<gene>
    <name evidence="1" type="ORF">O181_131727</name>
</gene>
<sequence>MLPPNHLILCATYHPYAPAAPSRCDSKTATPSLPSQLLTLPHPHHLELLRPCCTLKISLQYRHLISMLTPLMPDPLCRLPSLRFCIRYIEYGGLLAYTMNAITEICLVASSANRFLGEIGGDIHNFVVRVSIMRITN</sequence>
<evidence type="ECO:0000313" key="2">
    <source>
        <dbReference type="Proteomes" id="UP000765509"/>
    </source>
</evidence>
<comment type="caution">
    <text evidence="1">The sequence shown here is derived from an EMBL/GenBank/DDBJ whole genome shotgun (WGS) entry which is preliminary data.</text>
</comment>